<name>A0ABN7WB22_GIGMA</name>
<evidence type="ECO:0000313" key="1">
    <source>
        <dbReference type="EMBL" id="CAG8825402.1"/>
    </source>
</evidence>
<comment type="caution">
    <text evidence="1">The sequence shown here is derived from an EMBL/GenBank/DDBJ whole genome shotgun (WGS) entry which is preliminary data.</text>
</comment>
<keyword evidence="2" id="KW-1185">Reference proteome</keyword>
<sequence length="60" mass="6982">MDELYKAQFSKVIKVFYDSVDNLNNYLIKDFIKANLKDKNTYHLIIIGKSNSIVKSVDIL</sequence>
<reference evidence="1 2" key="1">
    <citation type="submission" date="2021-06" db="EMBL/GenBank/DDBJ databases">
        <authorList>
            <person name="Kallberg Y."/>
            <person name="Tangrot J."/>
            <person name="Rosling A."/>
        </authorList>
    </citation>
    <scope>NUCLEOTIDE SEQUENCE [LARGE SCALE GENOMIC DNA]</scope>
    <source>
        <strain evidence="1 2">120-4 pot B 10/14</strain>
    </source>
</reference>
<protein>
    <submittedName>
        <fullName evidence="1">30644_t:CDS:1</fullName>
    </submittedName>
</protein>
<dbReference type="Proteomes" id="UP000789901">
    <property type="component" value="Unassembled WGS sequence"/>
</dbReference>
<proteinExistence type="predicted"/>
<gene>
    <name evidence="1" type="ORF">GMARGA_LOCUS28833</name>
</gene>
<organism evidence="1 2">
    <name type="scientific">Gigaspora margarita</name>
    <dbReference type="NCBI Taxonomy" id="4874"/>
    <lineage>
        <taxon>Eukaryota</taxon>
        <taxon>Fungi</taxon>
        <taxon>Fungi incertae sedis</taxon>
        <taxon>Mucoromycota</taxon>
        <taxon>Glomeromycotina</taxon>
        <taxon>Glomeromycetes</taxon>
        <taxon>Diversisporales</taxon>
        <taxon>Gigasporaceae</taxon>
        <taxon>Gigaspora</taxon>
    </lineage>
</organism>
<evidence type="ECO:0000313" key="2">
    <source>
        <dbReference type="Proteomes" id="UP000789901"/>
    </source>
</evidence>
<accession>A0ABN7WB22</accession>
<dbReference type="EMBL" id="CAJVQB010037641">
    <property type="protein sequence ID" value="CAG8825402.1"/>
    <property type="molecule type" value="Genomic_DNA"/>
</dbReference>
<feature type="non-terminal residue" evidence="1">
    <location>
        <position position="60"/>
    </location>
</feature>